<keyword evidence="2" id="KW-0479">Metal-binding</keyword>
<evidence type="ECO:0000256" key="1">
    <source>
        <dbReference type="ARBA" id="ARBA00007749"/>
    </source>
</evidence>
<dbReference type="Proteomes" id="UP000602198">
    <property type="component" value="Unassembled WGS sequence"/>
</dbReference>
<evidence type="ECO:0000313" key="7">
    <source>
        <dbReference type="Proteomes" id="UP000602198"/>
    </source>
</evidence>
<dbReference type="InterPro" id="IPR051013">
    <property type="entry name" value="MBL_superfamily_lactonases"/>
</dbReference>
<comment type="caution">
    <text evidence="6">The sequence shown here is derived from an EMBL/GenBank/DDBJ whole genome shotgun (WGS) entry which is preliminary data.</text>
</comment>
<dbReference type="EMBL" id="JAERRJ010000004">
    <property type="protein sequence ID" value="MBL1075140.1"/>
    <property type="molecule type" value="Genomic_DNA"/>
</dbReference>
<dbReference type="PANTHER" id="PTHR42978:SF3">
    <property type="entry name" value="BLR3078 PROTEIN"/>
    <property type="match status" value="1"/>
</dbReference>
<proteinExistence type="inferred from homology"/>
<dbReference type="Pfam" id="PF00753">
    <property type="entry name" value="Lactamase_B"/>
    <property type="match status" value="1"/>
</dbReference>
<evidence type="ECO:0000256" key="2">
    <source>
        <dbReference type="ARBA" id="ARBA00022723"/>
    </source>
</evidence>
<dbReference type="PANTHER" id="PTHR42978">
    <property type="entry name" value="QUORUM-QUENCHING LACTONASE YTNP-RELATED-RELATED"/>
    <property type="match status" value="1"/>
</dbReference>
<name>A0ABS1M3J5_9NOCA</name>
<evidence type="ECO:0000256" key="3">
    <source>
        <dbReference type="ARBA" id="ARBA00022801"/>
    </source>
</evidence>
<dbReference type="CDD" id="cd07742">
    <property type="entry name" value="metallo-hydrolase-like_MBL-fold"/>
    <property type="match status" value="1"/>
</dbReference>
<feature type="domain" description="Metallo-beta-lactamase" evidence="5">
    <location>
        <begin position="16"/>
        <end position="246"/>
    </location>
</feature>
<comment type="similarity">
    <text evidence="1">Belongs to the metallo-beta-lactamase superfamily.</text>
</comment>
<keyword evidence="4" id="KW-0862">Zinc</keyword>
<evidence type="ECO:0000259" key="5">
    <source>
        <dbReference type="SMART" id="SM00849"/>
    </source>
</evidence>
<protein>
    <submittedName>
        <fullName evidence="6">MBL fold metallo-hydrolase</fullName>
    </submittedName>
</protein>
<reference evidence="6 7" key="1">
    <citation type="submission" date="2021-01" db="EMBL/GenBank/DDBJ databases">
        <title>WGS of actinomycetes isolated from Thailand.</title>
        <authorList>
            <person name="Thawai C."/>
        </authorList>
    </citation>
    <scope>NUCLEOTIDE SEQUENCE [LARGE SCALE GENOMIC DNA]</scope>
    <source>
        <strain evidence="6 7">LPG 2</strain>
    </source>
</reference>
<sequence length="259" mass="28439">MQIHHLNCGTMVGGLVNHCLLLETESGLVLVDTGFGLACVRRPDQVLGPTHRLLRPALDANETAIRQVEALGYAPGDVRHIVLTHLDYDHAGGLADFPWATVHIHGPEFRALGKPGLVERFAYRAPQFAHGPRWAVNEWIGGERWFGFAAVRELPGLPEEILAIPLYGHRRGHIGVAVDTGSGWLLHAGDTIIYRSEYDAAQPGSRLAGFTHGITGVQPLDWLANLRRIRALHREHADEVTIISSHDPAAFRELSGSVR</sequence>
<keyword evidence="7" id="KW-1185">Reference proteome</keyword>
<keyword evidence="3" id="KW-0378">Hydrolase</keyword>
<accession>A0ABS1M3J5</accession>
<dbReference type="InterPro" id="IPR036866">
    <property type="entry name" value="RibonucZ/Hydroxyglut_hydro"/>
</dbReference>
<dbReference type="SMART" id="SM00849">
    <property type="entry name" value="Lactamase_B"/>
    <property type="match status" value="1"/>
</dbReference>
<organism evidence="6 7">
    <name type="scientific">Nocardia acididurans</name>
    <dbReference type="NCBI Taxonomy" id="2802282"/>
    <lineage>
        <taxon>Bacteria</taxon>
        <taxon>Bacillati</taxon>
        <taxon>Actinomycetota</taxon>
        <taxon>Actinomycetes</taxon>
        <taxon>Mycobacteriales</taxon>
        <taxon>Nocardiaceae</taxon>
        <taxon>Nocardia</taxon>
    </lineage>
</organism>
<evidence type="ECO:0000313" key="6">
    <source>
        <dbReference type="EMBL" id="MBL1075140.1"/>
    </source>
</evidence>
<dbReference type="Gene3D" id="3.60.15.10">
    <property type="entry name" value="Ribonuclease Z/Hydroxyacylglutathione hydrolase-like"/>
    <property type="match status" value="1"/>
</dbReference>
<dbReference type="InterPro" id="IPR001279">
    <property type="entry name" value="Metallo-B-lactamas"/>
</dbReference>
<evidence type="ECO:0000256" key="4">
    <source>
        <dbReference type="ARBA" id="ARBA00022833"/>
    </source>
</evidence>
<gene>
    <name evidence="6" type="ORF">JK358_12130</name>
</gene>
<dbReference type="SUPFAM" id="SSF56281">
    <property type="entry name" value="Metallo-hydrolase/oxidoreductase"/>
    <property type="match status" value="1"/>
</dbReference>